<protein>
    <recommendedName>
        <fullName evidence="4">Secreted protein</fullName>
    </recommendedName>
</protein>
<dbReference type="Proteomes" id="UP000499080">
    <property type="component" value="Unassembled WGS sequence"/>
</dbReference>
<evidence type="ECO:0000313" key="2">
    <source>
        <dbReference type="EMBL" id="GBM86396.1"/>
    </source>
</evidence>
<name>A0A4Y2JB02_ARAVE</name>
<feature type="chain" id="PRO_5021372839" description="Secreted protein" evidence="1">
    <location>
        <begin position="21"/>
        <end position="134"/>
    </location>
</feature>
<sequence length="134" mass="15114">MRLGDKKILLSLFPWSVAWGSFSAVRHSSDIRISRYGNAKNCSCSRVFCMSGLFREMSVNARTSKNMESTDRDLSTIPTDCCRLCTRRGNDAAIRILNANKFVNITSSNQVTDHRNMTVAISFHQNHFSSNKTT</sequence>
<reference evidence="2 3" key="1">
    <citation type="journal article" date="2019" name="Sci. Rep.">
        <title>Orb-weaving spider Araneus ventricosus genome elucidates the spidroin gene catalogue.</title>
        <authorList>
            <person name="Kono N."/>
            <person name="Nakamura H."/>
            <person name="Ohtoshi R."/>
            <person name="Moran D.A.P."/>
            <person name="Shinohara A."/>
            <person name="Yoshida Y."/>
            <person name="Fujiwara M."/>
            <person name="Mori M."/>
            <person name="Tomita M."/>
            <person name="Arakawa K."/>
        </authorList>
    </citation>
    <scope>NUCLEOTIDE SEQUENCE [LARGE SCALE GENOMIC DNA]</scope>
</reference>
<keyword evidence="1" id="KW-0732">Signal</keyword>
<gene>
    <name evidence="2" type="ORF">AVEN_271686_1</name>
</gene>
<organism evidence="2 3">
    <name type="scientific">Araneus ventricosus</name>
    <name type="common">Orbweaver spider</name>
    <name type="synonym">Epeira ventricosa</name>
    <dbReference type="NCBI Taxonomy" id="182803"/>
    <lineage>
        <taxon>Eukaryota</taxon>
        <taxon>Metazoa</taxon>
        <taxon>Ecdysozoa</taxon>
        <taxon>Arthropoda</taxon>
        <taxon>Chelicerata</taxon>
        <taxon>Arachnida</taxon>
        <taxon>Araneae</taxon>
        <taxon>Araneomorphae</taxon>
        <taxon>Entelegynae</taxon>
        <taxon>Araneoidea</taxon>
        <taxon>Araneidae</taxon>
        <taxon>Araneus</taxon>
    </lineage>
</organism>
<feature type="signal peptide" evidence="1">
    <location>
        <begin position="1"/>
        <end position="20"/>
    </location>
</feature>
<evidence type="ECO:0000313" key="3">
    <source>
        <dbReference type="Proteomes" id="UP000499080"/>
    </source>
</evidence>
<dbReference type="EMBL" id="BGPR01003308">
    <property type="protein sequence ID" value="GBM86396.1"/>
    <property type="molecule type" value="Genomic_DNA"/>
</dbReference>
<evidence type="ECO:0008006" key="4">
    <source>
        <dbReference type="Google" id="ProtNLM"/>
    </source>
</evidence>
<accession>A0A4Y2JB02</accession>
<keyword evidence="3" id="KW-1185">Reference proteome</keyword>
<dbReference type="AlphaFoldDB" id="A0A4Y2JB02"/>
<proteinExistence type="predicted"/>
<evidence type="ECO:0000256" key="1">
    <source>
        <dbReference type="SAM" id="SignalP"/>
    </source>
</evidence>
<comment type="caution">
    <text evidence="2">The sequence shown here is derived from an EMBL/GenBank/DDBJ whole genome shotgun (WGS) entry which is preliminary data.</text>
</comment>